<reference evidence="14 15" key="1">
    <citation type="submission" date="2024-06" db="EMBL/GenBank/DDBJ databases">
        <title>A chromosome level genome sequence of Diviner's sage (Salvia divinorum).</title>
        <authorList>
            <person name="Ford S.A."/>
            <person name="Ro D.-K."/>
            <person name="Ness R.W."/>
            <person name="Phillips M.A."/>
        </authorList>
    </citation>
    <scope>NUCLEOTIDE SEQUENCE [LARGE SCALE GENOMIC DNA]</scope>
    <source>
        <strain evidence="14">SAF-2024a</strain>
        <tissue evidence="14">Leaf</tissue>
    </source>
</reference>
<dbReference type="Gene3D" id="1.10.630.10">
    <property type="entry name" value="Cytochrome P450"/>
    <property type="match status" value="1"/>
</dbReference>
<dbReference type="InterPro" id="IPR001128">
    <property type="entry name" value="Cyt_P450"/>
</dbReference>
<evidence type="ECO:0000256" key="1">
    <source>
        <dbReference type="ARBA" id="ARBA00004167"/>
    </source>
</evidence>
<comment type="cofactor">
    <cofactor evidence="11">
        <name>heme</name>
        <dbReference type="ChEBI" id="CHEBI:30413"/>
    </cofactor>
</comment>
<accession>A0ABD1HGY7</accession>
<evidence type="ECO:0000256" key="5">
    <source>
        <dbReference type="ARBA" id="ARBA00022723"/>
    </source>
</evidence>
<dbReference type="SUPFAM" id="SSF48264">
    <property type="entry name" value="Cytochrome P450"/>
    <property type="match status" value="1"/>
</dbReference>
<evidence type="ECO:0000256" key="13">
    <source>
        <dbReference type="SAM" id="Phobius"/>
    </source>
</evidence>
<dbReference type="InterPro" id="IPR050665">
    <property type="entry name" value="Cytochrome_P450_Monooxygen"/>
</dbReference>
<dbReference type="Pfam" id="PF00067">
    <property type="entry name" value="p450"/>
    <property type="match status" value="1"/>
</dbReference>
<keyword evidence="6 13" id="KW-1133">Transmembrane helix</keyword>
<evidence type="ECO:0000256" key="9">
    <source>
        <dbReference type="ARBA" id="ARBA00023033"/>
    </source>
</evidence>
<comment type="subcellular location">
    <subcellularLocation>
        <location evidence="1">Membrane</location>
        <topology evidence="1">Single-pass membrane protein</topology>
    </subcellularLocation>
</comment>
<evidence type="ECO:0000256" key="11">
    <source>
        <dbReference type="PIRSR" id="PIRSR602401-1"/>
    </source>
</evidence>
<feature type="binding site" description="axial binding residue" evidence="11">
    <location>
        <position position="458"/>
    </location>
    <ligand>
        <name>heme</name>
        <dbReference type="ChEBI" id="CHEBI:30413"/>
    </ligand>
    <ligandPart>
        <name>Fe</name>
        <dbReference type="ChEBI" id="CHEBI:18248"/>
    </ligandPart>
</feature>
<feature type="transmembrane region" description="Helical" evidence="13">
    <location>
        <begin position="6"/>
        <end position="25"/>
    </location>
</feature>
<comment type="caution">
    <text evidence="14">The sequence shown here is derived from an EMBL/GenBank/DDBJ whole genome shotgun (WGS) entry which is preliminary data.</text>
</comment>
<keyword evidence="7 12" id="KW-0560">Oxidoreductase</keyword>
<gene>
    <name evidence="14" type="ORF">AAHA92_11404</name>
</gene>
<dbReference type="GO" id="GO:0046872">
    <property type="term" value="F:metal ion binding"/>
    <property type="evidence" value="ECO:0007669"/>
    <property type="project" value="UniProtKB-KW"/>
</dbReference>
<dbReference type="EC" id="1.14.14.1" evidence="14"/>
<keyword evidence="8 11" id="KW-0408">Iron</keyword>
<dbReference type="EMBL" id="JBEAFC010000005">
    <property type="protein sequence ID" value="KAL1555697.1"/>
    <property type="molecule type" value="Genomic_DNA"/>
</dbReference>
<keyword evidence="15" id="KW-1185">Reference proteome</keyword>
<dbReference type="Proteomes" id="UP001567538">
    <property type="component" value="Unassembled WGS sequence"/>
</dbReference>
<dbReference type="PANTHER" id="PTHR24282:SF273">
    <property type="entry name" value="CYTOCHROME P450 CYP72A219-LIKE"/>
    <property type="match status" value="1"/>
</dbReference>
<keyword evidence="10 13" id="KW-0472">Membrane</keyword>
<dbReference type="InterPro" id="IPR002401">
    <property type="entry name" value="Cyt_P450_E_grp-I"/>
</dbReference>
<dbReference type="PRINTS" id="PR00463">
    <property type="entry name" value="EP450I"/>
</dbReference>
<dbReference type="GO" id="GO:0016020">
    <property type="term" value="C:membrane"/>
    <property type="evidence" value="ECO:0007669"/>
    <property type="project" value="UniProtKB-SubCell"/>
</dbReference>
<evidence type="ECO:0000256" key="7">
    <source>
        <dbReference type="ARBA" id="ARBA00023002"/>
    </source>
</evidence>
<organism evidence="14 15">
    <name type="scientific">Salvia divinorum</name>
    <name type="common">Maria pastora</name>
    <name type="synonym">Diviner's sage</name>
    <dbReference type="NCBI Taxonomy" id="28513"/>
    <lineage>
        <taxon>Eukaryota</taxon>
        <taxon>Viridiplantae</taxon>
        <taxon>Streptophyta</taxon>
        <taxon>Embryophyta</taxon>
        <taxon>Tracheophyta</taxon>
        <taxon>Spermatophyta</taxon>
        <taxon>Magnoliopsida</taxon>
        <taxon>eudicotyledons</taxon>
        <taxon>Gunneridae</taxon>
        <taxon>Pentapetalae</taxon>
        <taxon>asterids</taxon>
        <taxon>lamiids</taxon>
        <taxon>Lamiales</taxon>
        <taxon>Lamiaceae</taxon>
        <taxon>Nepetoideae</taxon>
        <taxon>Mentheae</taxon>
        <taxon>Salviinae</taxon>
        <taxon>Salvia</taxon>
        <taxon>Salvia subgen. Calosphace</taxon>
    </lineage>
</organism>
<evidence type="ECO:0000256" key="2">
    <source>
        <dbReference type="ARBA" id="ARBA00010617"/>
    </source>
</evidence>
<keyword evidence="9 12" id="KW-0503">Monooxygenase</keyword>
<name>A0ABD1HGY7_SALDI</name>
<dbReference type="PRINTS" id="PR00385">
    <property type="entry name" value="P450"/>
</dbReference>
<evidence type="ECO:0000313" key="14">
    <source>
        <dbReference type="EMBL" id="KAL1555697.1"/>
    </source>
</evidence>
<keyword evidence="3 11" id="KW-0349">Heme</keyword>
<comment type="similarity">
    <text evidence="2 12">Belongs to the cytochrome P450 family.</text>
</comment>
<proteinExistence type="inferred from homology"/>
<dbReference type="PROSITE" id="PS00086">
    <property type="entry name" value="CYTOCHROME_P450"/>
    <property type="match status" value="1"/>
</dbReference>
<sequence length="510" mass="57877">MELVLSFIAAISVAIVVKLLNWAYLRPKRLERALRKQGLNGNSYRLVIGDLRDFMAAAEVAKSKPINLDDDIKPRVVPFFVDTFSKFGNDAFYWLGPNPSLMVTNPVLAREVLTKPELFPKPQSANPLPKQLVQGVVTYEGEKWAKHRKIINPAFHFEKLKLMIPAFVLSCEEVVSEWEKSVSLEVDMWPCLQNITSDAISRTAFGSSYRQGRRIFELQREQADCAMKAMRSPLYLPGWRHVPTKTNKRMAEIANEVRSIIRDLIDTRVDAMGREGAKHEDLLGILLESNSQEIKERGSKNFGMSMDDVVEECKLFYFAGQETTASLLVWAMVMLSKHPDWQTKARDEVLQVFGHQTPHSDGLSHLKIVTMILYEVLRLYSPILAVRREVGKETKLGETTLPAGVLLTVPVIFMHHDREVWGDDASEFNPQRFSEGVAKAQRKKQGLFLPFGWGPRICVGQSFAMMEAKVVLAVILQRFRFELSPSYTHAPVMVVTVQPQHGAHLLLHKL</sequence>
<evidence type="ECO:0000256" key="12">
    <source>
        <dbReference type="RuleBase" id="RU000461"/>
    </source>
</evidence>
<dbReference type="GO" id="GO:0016712">
    <property type="term" value="F:oxidoreductase activity, acting on paired donors, with incorporation or reduction of molecular oxygen, reduced flavin or flavoprotein as one donor, and incorporation of one atom of oxygen"/>
    <property type="evidence" value="ECO:0007669"/>
    <property type="project" value="UniProtKB-EC"/>
</dbReference>
<evidence type="ECO:0000256" key="10">
    <source>
        <dbReference type="ARBA" id="ARBA00023136"/>
    </source>
</evidence>
<keyword evidence="5 11" id="KW-0479">Metal-binding</keyword>
<evidence type="ECO:0000313" key="15">
    <source>
        <dbReference type="Proteomes" id="UP001567538"/>
    </source>
</evidence>
<protein>
    <submittedName>
        <fullName evidence="14">Unspecific monooxygenase</fullName>
        <ecNumber evidence="14">1.14.14.1</ecNumber>
    </submittedName>
</protein>
<evidence type="ECO:0000256" key="4">
    <source>
        <dbReference type="ARBA" id="ARBA00022692"/>
    </source>
</evidence>
<dbReference type="GO" id="GO:0016114">
    <property type="term" value="P:terpenoid biosynthetic process"/>
    <property type="evidence" value="ECO:0007669"/>
    <property type="project" value="UniProtKB-ARBA"/>
</dbReference>
<dbReference type="InterPro" id="IPR036396">
    <property type="entry name" value="Cyt_P450_sf"/>
</dbReference>
<evidence type="ECO:0000256" key="6">
    <source>
        <dbReference type="ARBA" id="ARBA00022989"/>
    </source>
</evidence>
<dbReference type="AlphaFoldDB" id="A0ABD1HGY7"/>
<dbReference type="PANTHER" id="PTHR24282">
    <property type="entry name" value="CYTOCHROME P450 FAMILY MEMBER"/>
    <property type="match status" value="1"/>
</dbReference>
<evidence type="ECO:0000256" key="3">
    <source>
        <dbReference type="ARBA" id="ARBA00022617"/>
    </source>
</evidence>
<evidence type="ECO:0000256" key="8">
    <source>
        <dbReference type="ARBA" id="ARBA00023004"/>
    </source>
</evidence>
<dbReference type="InterPro" id="IPR017972">
    <property type="entry name" value="Cyt_P450_CS"/>
</dbReference>
<keyword evidence="4 13" id="KW-0812">Transmembrane</keyword>